<dbReference type="InterPro" id="IPR038071">
    <property type="entry name" value="UROD/MetE-like_sf"/>
</dbReference>
<accession>W4LLP3</accession>
<dbReference type="SUPFAM" id="SSF51726">
    <property type="entry name" value="UROD/MetE-like"/>
    <property type="match status" value="1"/>
</dbReference>
<proteinExistence type="predicted"/>
<dbReference type="EMBL" id="AZHW01000490">
    <property type="protein sequence ID" value="ETW99018.1"/>
    <property type="molecule type" value="Genomic_DNA"/>
</dbReference>
<dbReference type="Gene3D" id="3.20.20.210">
    <property type="match status" value="1"/>
</dbReference>
<sequence length="395" mass="44421">MKRSEGRILTTHAGRLPNPTNMTEVLAARGGNPEQFDEFVKVGVAEIVQKQLELKNDLHSDGEFWKARDQMYFDSRTTGIDMQPVTADNPAWLLAHQAERQMPEFRAFYDIYDAVGNTPMPGVTIPPATHRAVITGPLEYRGQGAIKHEIAVVKAGIAAAGANVADFFFPLLSPGWLAHFLGNDYYPTEEAYFYALADFFQEDYEAVVESGFALQLDDPALVTRFGMATPAMDITAYRKHVEMRIEATNYALRNIPEERIRYHTCWGSWHTPHTTDLPLRHVIDLLLKVKAQAYAVEAADVRHQLDWKVWEEVKLPEGKIYIPGVVAHKTTTIEPPELIADRILTYARIMGRENVIAGTDCGYGNRVYADIGWAKMRSMAEGAELASRQLWPRGS</sequence>
<protein>
    <recommendedName>
        <fullName evidence="3">Cobalamin-independent methionine synthase MetE C-terminal/archaeal domain-containing protein</fullName>
    </recommendedName>
</protein>
<keyword evidence="2" id="KW-1185">Reference proteome</keyword>
<gene>
    <name evidence="1" type="ORF">ETSY1_16570</name>
</gene>
<reference evidence="1 2" key="1">
    <citation type="journal article" date="2014" name="Nature">
        <title>An environmental bacterial taxon with a large and distinct metabolic repertoire.</title>
        <authorList>
            <person name="Wilson M.C."/>
            <person name="Mori T."/>
            <person name="Ruckert C."/>
            <person name="Uria A.R."/>
            <person name="Helf M.J."/>
            <person name="Takada K."/>
            <person name="Gernert C."/>
            <person name="Steffens U.A."/>
            <person name="Heycke N."/>
            <person name="Schmitt S."/>
            <person name="Rinke C."/>
            <person name="Helfrich E.J."/>
            <person name="Brachmann A.O."/>
            <person name="Gurgui C."/>
            <person name="Wakimoto T."/>
            <person name="Kracht M."/>
            <person name="Crusemann M."/>
            <person name="Hentschel U."/>
            <person name="Abe I."/>
            <person name="Matsunaga S."/>
            <person name="Kalinowski J."/>
            <person name="Takeyama H."/>
            <person name="Piel J."/>
        </authorList>
    </citation>
    <scope>NUCLEOTIDE SEQUENCE [LARGE SCALE GENOMIC DNA]</scope>
    <source>
        <strain evidence="2">TSY1</strain>
    </source>
</reference>
<dbReference type="HOGENOM" id="CLU_046993_0_0_7"/>
<evidence type="ECO:0008006" key="3">
    <source>
        <dbReference type="Google" id="ProtNLM"/>
    </source>
</evidence>
<evidence type="ECO:0000313" key="2">
    <source>
        <dbReference type="Proteomes" id="UP000019141"/>
    </source>
</evidence>
<organism evidence="1 2">
    <name type="scientific">Entotheonella factor</name>
    <dbReference type="NCBI Taxonomy" id="1429438"/>
    <lineage>
        <taxon>Bacteria</taxon>
        <taxon>Pseudomonadati</taxon>
        <taxon>Nitrospinota/Tectimicrobiota group</taxon>
        <taxon>Candidatus Tectimicrobiota</taxon>
        <taxon>Candidatus Entotheonellia</taxon>
        <taxon>Candidatus Entotheonellales</taxon>
        <taxon>Candidatus Entotheonellaceae</taxon>
        <taxon>Candidatus Entotheonella</taxon>
    </lineage>
</organism>
<evidence type="ECO:0000313" key="1">
    <source>
        <dbReference type="EMBL" id="ETW99018.1"/>
    </source>
</evidence>
<comment type="caution">
    <text evidence="1">The sequence shown here is derived from an EMBL/GenBank/DDBJ whole genome shotgun (WGS) entry which is preliminary data.</text>
</comment>
<name>W4LLP3_ENTF1</name>
<dbReference type="PANTHER" id="PTHR43844:SF2">
    <property type="entry name" value="SYNTHASE, VITAMIN-B12 INDEPENDENT, PUTATIVE (AFU_ORTHOLOGUE AFUA_3G12060)-RELATED"/>
    <property type="match status" value="1"/>
</dbReference>
<dbReference type="PANTHER" id="PTHR43844">
    <property type="entry name" value="METHIONINE SYNTHASE"/>
    <property type="match status" value="1"/>
</dbReference>
<dbReference type="Proteomes" id="UP000019141">
    <property type="component" value="Unassembled WGS sequence"/>
</dbReference>
<dbReference type="AlphaFoldDB" id="W4LLP3"/>